<dbReference type="InterPro" id="IPR036396">
    <property type="entry name" value="Cyt_P450_sf"/>
</dbReference>
<dbReference type="EMBL" id="JELY01001233">
    <property type="protein sequence ID" value="KYF56471.1"/>
    <property type="molecule type" value="Genomic_DNA"/>
</dbReference>
<dbReference type="SUPFAM" id="SSF48264">
    <property type="entry name" value="Cytochrome P450"/>
    <property type="match status" value="1"/>
</dbReference>
<dbReference type="Gene3D" id="1.10.630.10">
    <property type="entry name" value="Cytochrome P450"/>
    <property type="match status" value="1"/>
</dbReference>
<dbReference type="InterPro" id="IPR001128">
    <property type="entry name" value="Cyt_P450"/>
</dbReference>
<dbReference type="PROSITE" id="PS00086">
    <property type="entry name" value="CYTOCHROME_P450"/>
    <property type="match status" value="1"/>
</dbReference>
<proteinExistence type="inferred from homology"/>
<keyword evidence="4 7" id="KW-0560">Oxidoreductase</keyword>
<dbReference type="PRINTS" id="PR00385">
    <property type="entry name" value="P450"/>
</dbReference>
<sequence>MNRLNLFAPDVRENPYPFYAELRRSSPVCQVDPNGMWVVTRYDDLLAAFKNTQVFSSAGMRVATEPPYLRRHNPLSGSMILADPPRHGALRALANRAFSAAAVGSLEQHMRSTAARLADDLVRRRSADFVRDFASRAQIGALARLIGFDPSLEERFERWTTDLVSVATISPEDHARLDEVRRTIDEMEQYMLDLLASRRRRGENDLVSDLLRSRSDGDGITDRDLISLLFLLLVAGLETATSLMTHMVLVLARRPAWLDRLRAEPDLTPRFIEEVLRFEPPVHATVRLTLAETELGGVRLPAHAVVALLIGSGLRDETRFLDPDRFDPERRDQANLAFGHGAHFCLGVLLARTQARVVLDELVRRCSRIELRADRLEWNAVLNTRCPVALPVQVTPTSAAAARERPAVQPSW</sequence>
<keyword evidence="5 7" id="KW-0408">Iron</keyword>
<gene>
    <name evidence="8" type="ORF">BE08_01490</name>
</gene>
<dbReference type="GO" id="GO:0016705">
    <property type="term" value="F:oxidoreductase activity, acting on paired donors, with incorporation or reduction of molecular oxygen"/>
    <property type="evidence" value="ECO:0007669"/>
    <property type="project" value="InterPro"/>
</dbReference>
<keyword evidence="3 7" id="KW-0479">Metal-binding</keyword>
<name>A0A150PL94_SORCE</name>
<evidence type="ECO:0000256" key="1">
    <source>
        <dbReference type="ARBA" id="ARBA00010617"/>
    </source>
</evidence>
<evidence type="ECO:0000256" key="4">
    <source>
        <dbReference type="ARBA" id="ARBA00023002"/>
    </source>
</evidence>
<keyword evidence="2 7" id="KW-0349">Heme</keyword>
<dbReference type="Pfam" id="PF00067">
    <property type="entry name" value="p450"/>
    <property type="match status" value="1"/>
</dbReference>
<keyword evidence="6 7" id="KW-0503">Monooxygenase</keyword>
<evidence type="ECO:0000256" key="2">
    <source>
        <dbReference type="ARBA" id="ARBA00022617"/>
    </source>
</evidence>
<dbReference type="GO" id="GO:0020037">
    <property type="term" value="F:heme binding"/>
    <property type="evidence" value="ECO:0007669"/>
    <property type="project" value="InterPro"/>
</dbReference>
<reference evidence="8 9" key="1">
    <citation type="submission" date="2014-02" db="EMBL/GenBank/DDBJ databases">
        <title>The small core and large imbalanced accessory genome model reveals a collaborative survival strategy of Sorangium cellulosum strains in nature.</title>
        <authorList>
            <person name="Han K."/>
            <person name="Peng R."/>
            <person name="Blom J."/>
            <person name="Li Y.-Z."/>
        </authorList>
    </citation>
    <scope>NUCLEOTIDE SEQUENCE [LARGE SCALE GENOMIC DNA]</scope>
    <source>
        <strain evidence="8 9">So0157-25</strain>
    </source>
</reference>
<evidence type="ECO:0000256" key="6">
    <source>
        <dbReference type="ARBA" id="ARBA00023033"/>
    </source>
</evidence>
<evidence type="ECO:0000313" key="9">
    <source>
        <dbReference type="Proteomes" id="UP000075420"/>
    </source>
</evidence>
<dbReference type="FunFam" id="1.10.630.10:FF:000018">
    <property type="entry name" value="Cytochrome P450 monooxygenase"/>
    <property type="match status" value="1"/>
</dbReference>
<dbReference type="InterPro" id="IPR017972">
    <property type="entry name" value="Cyt_P450_CS"/>
</dbReference>
<evidence type="ECO:0000256" key="3">
    <source>
        <dbReference type="ARBA" id="ARBA00022723"/>
    </source>
</evidence>
<dbReference type="PRINTS" id="PR00359">
    <property type="entry name" value="BP450"/>
</dbReference>
<comment type="caution">
    <text evidence="8">The sequence shown here is derived from an EMBL/GenBank/DDBJ whole genome shotgun (WGS) entry which is preliminary data.</text>
</comment>
<dbReference type="GO" id="GO:0005506">
    <property type="term" value="F:iron ion binding"/>
    <property type="evidence" value="ECO:0007669"/>
    <property type="project" value="InterPro"/>
</dbReference>
<comment type="similarity">
    <text evidence="1 7">Belongs to the cytochrome P450 family.</text>
</comment>
<evidence type="ECO:0000256" key="5">
    <source>
        <dbReference type="ARBA" id="ARBA00023004"/>
    </source>
</evidence>
<dbReference type="Proteomes" id="UP000075420">
    <property type="component" value="Unassembled WGS sequence"/>
</dbReference>
<accession>A0A150PL94</accession>
<dbReference type="InterPro" id="IPR002397">
    <property type="entry name" value="Cyt_P450_B"/>
</dbReference>
<evidence type="ECO:0000256" key="7">
    <source>
        <dbReference type="RuleBase" id="RU000461"/>
    </source>
</evidence>
<evidence type="ECO:0000313" key="8">
    <source>
        <dbReference type="EMBL" id="KYF56471.1"/>
    </source>
</evidence>
<organism evidence="8 9">
    <name type="scientific">Sorangium cellulosum</name>
    <name type="common">Polyangium cellulosum</name>
    <dbReference type="NCBI Taxonomy" id="56"/>
    <lineage>
        <taxon>Bacteria</taxon>
        <taxon>Pseudomonadati</taxon>
        <taxon>Myxococcota</taxon>
        <taxon>Polyangia</taxon>
        <taxon>Polyangiales</taxon>
        <taxon>Polyangiaceae</taxon>
        <taxon>Sorangium</taxon>
    </lineage>
</organism>
<dbReference type="GO" id="GO:0004497">
    <property type="term" value="F:monooxygenase activity"/>
    <property type="evidence" value="ECO:0007669"/>
    <property type="project" value="UniProtKB-KW"/>
</dbReference>
<dbReference type="AlphaFoldDB" id="A0A150PL94"/>
<dbReference type="PANTHER" id="PTHR46696:SF3">
    <property type="entry name" value="PULCHERRIMINIC ACID SYNTHASE"/>
    <property type="match status" value="1"/>
</dbReference>
<dbReference type="PANTHER" id="PTHR46696">
    <property type="entry name" value="P450, PUTATIVE (EUROFUNG)-RELATED"/>
    <property type="match status" value="1"/>
</dbReference>
<protein>
    <submittedName>
        <fullName evidence="8">Cytochrome</fullName>
    </submittedName>
</protein>